<comment type="function">
    <text evidence="7">Involved in the assimilation of dimethylsulphoniopropionate (DMSP), an important compound in the fixation of carbon in marine phytoplankton, by mediating the conversion of 3-(methylthio)propanoyl-CoA (MMPA-CoA) to 3-(methylthio)acryloyl-CoA (MTA-CoA).</text>
</comment>
<dbReference type="InterPro" id="IPR009100">
    <property type="entry name" value="AcylCoA_DH/oxidase_NM_dom_sf"/>
</dbReference>
<dbReference type="RefSeq" id="WP_142888446.1">
    <property type="nucleotide sequence ID" value="NZ_VIKR01000001.1"/>
</dbReference>
<dbReference type="InterPro" id="IPR025878">
    <property type="entry name" value="Acyl-CoA_dh-like_C_dom"/>
</dbReference>
<dbReference type="Gene3D" id="1.20.140.10">
    <property type="entry name" value="Butyryl-CoA Dehydrogenase, subunit A, domain 3"/>
    <property type="match status" value="1"/>
</dbReference>
<dbReference type="InterPro" id="IPR036250">
    <property type="entry name" value="AcylCo_DH-like_C"/>
</dbReference>
<evidence type="ECO:0000256" key="4">
    <source>
        <dbReference type="ARBA" id="ARBA00022827"/>
    </source>
</evidence>
<dbReference type="InterPro" id="IPR052166">
    <property type="entry name" value="Diverse_Acyl-CoA_DH"/>
</dbReference>
<dbReference type="Gene3D" id="2.40.110.10">
    <property type="entry name" value="Butyryl-CoA Dehydrogenase, subunit A, domain 2"/>
    <property type="match status" value="1"/>
</dbReference>
<dbReference type="SUPFAM" id="SSF47203">
    <property type="entry name" value="Acyl-CoA dehydrogenase C-terminal domain-like"/>
    <property type="match status" value="1"/>
</dbReference>
<evidence type="ECO:0000256" key="5">
    <source>
        <dbReference type="ARBA" id="ARBA00023002"/>
    </source>
</evidence>
<evidence type="ECO:0000259" key="13">
    <source>
        <dbReference type="Pfam" id="PF02771"/>
    </source>
</evidence>
<proteinExistence type="inferred from homology"/>
<dbReference type="GO" id="GO:0016627">
    <property type="term" value="F:oxidoreductase activity, acting on the CH-CH group of donors"/>
    <property type="evidence" value="ECO:0007669"/>
    <property type="project" value="InterPro"/>
</dbReference>
<organism evidence="15 16">
    <name type="scientific">Aliikangiella marina</name>
    <dbReference type="NCBI Taxonomy" id="1712262"/>
    <lineage>
        <taxon>Bacteria</taxon>
        <taxon>Pseudomonadati</taxon>
        <taxon>Pseudomonadota</taxon>
        <taxon>Gammaproteobacteria</taxon>
        <taxon>Oceanospirillales</taxon>
        <taxon>Pleioneaceae</taxon>
        <taxon>Aliikangiella</taxon>
    </lineage>
</organism>
<evidence type="ECO:0000256" key="6">
    <source>
        <dbReference type="ARBA" id="ARBA00051388"/>
    </source>
</evidence>
<evidence type="ECO:0000256" key="9">
    <source>
        <dbReference type="ARBA" id="ARBA00069043"/>
    </source>
</evidence>
<evidence type="ECO:0000256" key="8">
    <source>
        <dbReference type="ARBA" id="ARBA00066694"/>
    </source>
</evidence>
<comment type="caution">
    <text evidence="15">The sequence shown here is derived from an EMBL/GenBank/DDBJ whole genome shotgun (WGS) entry which is preliminary data.</text>
</comment>
<evidence type="ECO:0000256" key="3">
    <source>
        <dbReference type="ARBA" id="ARBA00022630"/>
    </source>
</evidence>
<dbReference type="FunFam" id="2.40.110.10:FF:000031">
    <property type="entry name" value="Acyl-CoA dehydrogenase, putative"/>
    <property type="match status" value="1"/>
</dbReference>
<dbReference type="Pfam" id="PF00441">
    <property type="entry name" value="Acyl-CoA_dh_1"/>
    <property type="match status" value="1"/>
</dbReference>
<evidence type="ECO:0000259" key="11">
    <source>
        <dbReference type="Pfam" id="PF00441"/>
    </source>
</evidence>
<comment type="catalytic activity">
    <reaction evidence="6">
        <text>3-(methylsulfanyl)propanoyl-CoA + oxidized [electron-transfer flavoprotein] + H(+) = 3-(methylsulfanyl)acryloyl-CoA + reduced [electron-transfer flavoprotein]</text>
        <dbReference type="Rhea" id="RHEA:52612"/>
        <dbReference type="Rhea" id="RHEA-COMP:10685"/>
        <dbReference type="Rhea" id="RHEA-COMP:10686"/>
        <dbReference type="ChEBI" id="CHEBI:15378"/>
        <dbReference type="ChEBI" id="CHEBI:57692"/>
        <dbReference type="ChEBI" id="CHEBI:58307"/>
        <dbReference type="ChEBI" id="CHEBI:82815"/>
        <dbReference type="ChEBI" id="CHEBI:84994"/>
        <dbReference type="EC" id="1.3.99.41"/>
    </reaction>
    <physiologicalReaction direction="left-to-right" evidence="6">
        <dbReference type="Rhea" id="RHEA:52613"/>
    </physiologicalReaction>
</comment>
<dbReference type="PANTHER" id="PTHR42803:SF1">
    <property type="entry name" value="BROAD-SPECIFICITY LINEAR ACYL-COA DEHYDROGENASE FADE5"/>
    <property type="match status" value="1"/>
</dbReference>
<evidence type="ECO:0000256" key="1">
    <source>
        <dbReference type="ARBA" id="ARBA00001974"/>
    </source>
</evidence>
<evidence type="ECO:0000256" key="10">
    <source>
        <dbReference type="RuleBase" id="RU362125"/>
    </source>
</evidence>
<comment type="similarity">
    <text evidence="2 10">Belongs to the acyl-CoA dehydrogenase family.</text>
</comment>
<evidence type="ECO:0000256" key="7">
    <source>
        <dbReference type="ARBA" id="ARBA00058683"/>
    </source>
</evidence>
<dbReference type="GO" id="GO:0050660">
    <property type="term" value="F:flavin adenine dinucleotide binding"/>
    <property type="evidence" value="ECO:0007669"/>
    <property type="project" value="InterPro"/>
</dbReference>
<dbReference type="InterPro" id="IPR006091">
    <property type="entry name" value="Acyl-CoA_Oxase/DH_mid-dom"/>
</dbReference>
<dbReference type="InterPro" id="IPR046373">
    <property type="entry name" value="Acyl-CoA_Oxase/DH_mid-dom_sf"/>
</dbReference>
<dbReference type="InterPro" id="IPR009075">
    <property type="entry name" value="AcylCo_DH/oxidase_C"/>
</dbReference>
<feature type="domain" description="Acetyl-CoA dehydrogenase-like C-terminal" evidence="14">
    <location>
        <begin position="464"/>
        <end position="577"/>
    </location>
</feature>
<keyword evidence="5 10" id="KW-0560">Oxidoreductase</keyword>
<comment type="cofactor">
    <cofactor evidence="1 10">
        <name>FAD</name>
        <dbReference type="ChEBI" id="CHEBI:57692"/>
    </cofactor>
</comment>
<keyword evidence="4 10" id="KW-0274">FAD</keyword>
<dbReference type="PANTHER" id="PTHR42803">
    <property type="entry name" value="ACYL-COA DEHYDROGENASE"/>
    <property type="match status" value="1"/>
</dbReference>
<evidence type="ECO:0000259" key="14">
    <source>
        <dbReference type="Pfam" id="PF12806"/>
    </source>
</evidence>
<name>A0A545TIT2_9GAMM</name>
<dbReference type="EMBL" id="VIKR01000001">
    <property type="protein sequence ID" value="TQV77086.1"/>
    <property type="molecule type" value="Genomic_DNA"/>
</dbReference>
<keyword evidence="16" id="KW-1185">Reference proteome</keyword>
<dbReference type="InterPro" id="IPR037069">
    <property type="entry name" value="AcylCoA_DH/ox_N_sf"/>
</dbReference>
<dbReference type="SUPFAM" id="SSF56645">
    <property type="entry name" value="Acyl-CoA dehydrogenase NM domain-like"/>
    <property type="match status" value="1"/>
</dbReference>
<dbReference type="Proteomes" id="UP000317839">
    <property type="component" value="Unassembled WGS sequence"/>
</dbReference>
<dbReference type="EC" id="1.3.99.41" evidence="8"/>
<evidence type="ECO:0000256" key="2">
    <source>
        <dbReference type="ARBA" id="ARBA00009347"/>
    </source>
</evidence>
<evidence type="ECO:0000313" key="16">
    <source>
        <dbReference type="Proteomes" id="UP000317839"/>
    </source>
</evidence>
<dbReference type="InterPro" id="IPR013786">
    <property type="entry name" value="AcylCoA_DH/ox_N"/>
</dbReference>
<dbReference type="Pfam" id="PF02770">
    <property type="entry name" value="Acyl-CoA_dh_M"/>
    <property type="match status" value="1"/>
</dbReference>
<feature type="domain" description="Acyl-CoA dehydrogenase/oxidase C-terminal" evidence="11">
    <location>
        <begin position="283"/>
        <end position="445"/>
    </location>
</feature>
<reference evidence="15 16" key="1">
    <citation type="submission" date="2019-06" db="EMBL/GenBank/DDBJ databases">
        <title>Draft genome of Aliikangiella marina GYP-15.</title>
        <authorList>
            <person name="Wang G."/>
        </authorList>
    </citation>
    <scope>NUCLEOTIDE SEQUENCE [LARGE SCALE GENOMIC DNA]</scope>
    <source>
        <strain evidence="15 16">GYP-15</strain>
    </source>
</reference>
<protein>
    <recommendedName>
        <fullName evidence="9">3-methylmercaptopropionyl-CoA dehydrogenase</fullName>
        <ecNumber evidence="8">1.3.99.41</ecNumber>
    </recommendedName>
</protein>
<evidence type="ECO:0000259" key="12">
    <source>
        <dbReference type="Pfam" id="PF02770"/>
    </source>
</evidence>
<gene>
    <name evidence="15" type="ORF">FLL45_03800</name>
</gene>
<sequence length="588" mass="64510">MPQYRAPTEDMQFVMHDWLNMTQHYQELGMEEAADKELVNAIIEESAKFSSEVLSPINYPGDQTGCKIENGKVTTPEGFKEAYKQYCESGWSALAEPQELGGQGLPYSLSLVTAEMSSSANTSWSMYPGLTHGAISALKHHATDELKAAYLPQLVSGVWTGTMCLTEPHCGSDLGLIKTKAEPAEDGSYKITGSKIFISAGEHDMSDNIIHLVLAKLPDAPDGTKGISLFLVPKILNTENNTTETDNAVTCSAIEHKMGIKASATCVINFEESKGYLIGQPHNGLMCMFTMMNKARLATGVQGYAIAELSRQASLDYAKNRLQMRSLSGVKAPDKPADPIIVHPDVKRMLLTQKALTEGCRGLAYYVAKLVDKVEYQNDLEAGRILDLLTPICKAFMSEAGFESTNHGVQVLGGHGYIAEWELEQQVRDARITLIYEGTNGIQALDFLGRKILRDQGKALTQWLTEIATAAQQVDESLKPLAEKVMWYAKECGELAQGIGMSAQKDMDEVGAAAFDFLMYAGYLTVGHVLLQQANAVLSSQQSDDFKQSKLQTTAFYFARILPRVKTHKALIQSGNAVLECREFDLDI</sequence>
<keyword evidence="3 10" id="KW-0285">Flavoprotein</keyword>
<dbReference type="OrthoDB" id="9764895at2"/>
<dbReference type="Gene3D" id="1.10.540.10">
    <property type="entry name" value="Acyl-CoA dehydrogenase/oxidase, N-terminal domain"/>
    <property type="match status" value="1"/>
</dbReference>
<evidence type="ECO:0000313" key="15">
    <source>
        <dbReference type="EMBL" id="TQV77086.1"/>
    </source>
</evidence>
<accession>A0A545TIT2</accession>
<dbReference type="Pfam" id="PF12806">
    <property type="entry name" value="Acyl-CoA_dh_C"/>
    <property type="match status" value="1"/>
</dbReference>
<dbReference type="Pfam" id="PF02771">
    <property type="entry name" value="Acyl-CoA_dh_N"/>
    <property type="match status" value="1"/>
</dbReference>
<feature type="domain" description="Acyl-CoA oxidase/dehydrogenase middle" evidence="12">
    <location>
        <begin position="163"/>
        <end position="271"/>
    </location>
</feature>
<feature type="domain" description="Acyl-CoA dehydrogenase/oxidase N-terminal" evidence="13">
    <location>
        <begin position="80"/>
        <end position="157"/>
    </location>
</feature>
<dbReference type="AlphaFoldDB" id="A0A545TIT2"/>